<comment type="similarity">
    <text evidence="2">Belongs to the RAMP4 family.</text>
</comment>
<dbReference type="EMBL" id="SDMP01000014">
    <property type="protein sequence ID" value="RYR12090.1"/>
    <property type="molecule type" value="Genomic_DNA"/>
</dbReference>
<comment type="subcellular location">
    <subcellularLocation>
        <location evidence="1">Endoplasmic reticulum membrane</location>
        <topology evidence="1">Single-pass membrane protein</topology>
    </subcellularLocation>
</comment>
<organism evidence="8 9">
    <name type="scientific">Arachis hypogaea</name>
    <name type="common">Peanut</name>
    <dbReference type="NCBI Taxonomy" id="3818"/>
    <lineage>
        <taxon>Eukaryota</taxon>
        <taxon>Viridiplantae</taxon>
        <taxon>Streptophyta</taxon>
        <taxon>Embryophyta</taxon>
        <taxon>Tracheophyta</taxon>
        <taxon>Spermatophyta</taxon>
        <taxon>Magnoliopsida</taxon>
        <taxon>eudicotyledons</taxon>
        <taxon>Gunneridae</taxon>
        <taxon>Pentapetalae</taxon>
        <taxon>rosids</taxon>
        <taxon>fabids</taxon>
        <taxon>Fabales</taxon>
        <taxon>Fabaceae</taxon>
        <taxon>Papilionoideae</taxon>
        <taxon>50 kb inversion clade</taxon>
        <taxon>dalbergioids sensu lato</taxon>
        <taxon>Dalbergieae</taxon>
        <taxon>Pterocarpus clade</taxon>
        <taxon>Arachis</taxon>
    </lineage>
</organism>
<dbReference type="PANTHER" id="PTHR15601">
    <property type="entry name" value="STRESS ASSOCIATED ENDOPLASMIC RETICULUM PROTEIN SERP1/RAMP4"/>
    <property type="match status" value="1"/>
</dbReference>
<dbReference type="STRING" id="3818.A0A444ZD28"/>
<gene>
    <name evidence="8" type="ORF">Ahy_B04g069616</name>
</gene>
<accession>A0A444ZD28</accession>
<sequence length="92" mass="10394">MAEIEEMGRLNIAFFSPKSSLAIYSALLMTTSRRVADRKVARFERNIAKRCSENKKGFFPYPIRHILIGFLLSILIGSSLFVIIRTASSRGL</sequence>
<dbReference type="GO" id="GO:0030968">
    <property type="term" value="P:endoplasmic reticulum unfolded protein response"/>
    <property type="evidence" value="ECO:0007669"/>
    <property type="project" value="TreeGrafter"/>
</dbReference>
<dbReference type="PANTHER" id="PTHR15601:SF0">
    <property type="entry name" value="GEO09675P1"/>
    <property type="match status" value="1"/>
</dbReference>
<name>A0A444ZD28_ARAHY</name>
<dbReference type="GO" id="GO:0005789">
    <property type="term" value="C:endoplasmic reticulum membrane"/>
    <property type="evidence" value="ECO:0007669"/>
    <property type="project" value="UniProtKB-SubCell"/>
</dbReference>
<keyword evidence="9" id="KW-1185">Reference proteome</keyword>
<evidence type="ECO:0000256" key="4">
    <source>
        <dbReference type="ARBA" id="ARBA00022824"/>
    </source>
</evidence>
<evidence type="ECO:0000256" key="7">
    <source>
        <dbReference type="SAM" id="Phobius"/>
    </source>
</evidence>
<keyword evidence="4" id="KW-0256">Endoplasmic reticulum</keyword>
<evidence type="ECO:0000313" key="8">
    <source>
        <dbReference type="EMBL" id="RYR12090.1"/>
    </source>
</evidence>
<evidence type="ECO:0000313" key="9">
    <source>
        <dbReference type="Proteomes" id="UP000289738"/>
    </source>
</evidence>
<keyword evidence="6 7" id="KW-0472">Membrane</keyword>
<protein>
    <submittedName>
        <fullName evidence="8">Uncharacterized protein</fullName>
    </submittedName>
</protein>
<comment type="caution">
    <text evidence="8">The sequence shown here is derived from an EMBL/GenBank/DDBJ whole genome shotgun (WGS) entry which is preliminary data.</text>
</comment>
<evidence type="ECO:0000256" key="2">
    <source>
        <dbReference type="ARBA" id="ARBA00005500"/>
    </source>
</evidence>
<feature type="transmembrane region" description="Helical" evidence="7">
    <location>
        <begin position="63"/>
        <end position="84"/>
    </location>
</feature>
<dbReference type="Pfam" id="PF06624">
    <property type="entry name" value="RAMP4"/>
    <property type="match status" value="1"/>
</dbReference>
<dbReference type="AlphaFoldDB" id="A0A444ZD28"/>
<evidence type="ECO:0000256" key="6">
    <source>
        <dbReference type="ARBA" id="ARBA00023136"/>
    </source>
</evidence>
<evidence type="ECO:0000256" key="1">
    <source>
        <dbReference type="ARBA" id="ARBA00004389"/>
    </source>
</evidence>
<keyword evidence="3 7" id="KW-0812">Transmembrane</keyword>
<evidence type="ECO:0000256" key="5">
    <source>
        <dbReference type="ARBA" id="ARBA00022989"/>
    </source>
</evidence>
<evidence type="ECO:0000256" key="3">
    <source>
        <dbReference type="ARBA" id="ARBA00022692"/>
    </source>
</evidence>
<proteinExistence type="inferred from homology"/>
<keyword evidence="5 7" id="KW-1133">Transmembrane helix</keyword>
<dbReference type="InterPro" id="IPR010580">
    <property type="entry name" value="ER_stress-assoc"/>
</dbReference>
<dbReference type="Proteomes" id="UP000289738">
    <property type="component" value="Chromosome B04"/>
</dbReference>
<reference evidence="8 9" key="1">
    <citation type="submission" date="2019-01" db="EMBL/GenBank/DDBJ databases">
        <title>Sequencing of cultivated peanut Arachis hypogaea provides insights into genome evolution and oil improvement.</title>
        <authorList>
            <person name="Chen X."/>
        </authorList>
    </citation>
    <scope>NUCLEOTIDE SEQUENCE [LARGE SCALE GENOMIC DNA]</scope>
    <source>
        <strain evidence="9">cv. Fuhuasheng</strain>
        <tissue evidence="8">Leaves</tissue>
    </source>
</reference>